<dbReference type="SMART" id="SM00347">
    <property type="entry name" value="HTH_MARR"/>
    <property type="match status" value="1"/>
</dbReference>
<keyword evidence="3" id="KW-1185">Reference proteome</keyword>
<dbReference type="InterPro" id="IPR036390">
    <property type="entry name" value="WH_DNA-bd_sf"/>
</dbReference>
<evidence type="ECO:0000259" key="1">
    <source>
        <dbReference type="PROSITE" id="PS50995"/>
    </source>
</evidence>
<dbReference type="Gene3D" id="1.10.10.10">
    <property type="entry name" value="Winged helix-like DNA-binding domain superfamily/Winged helix DNA-binding domain"/>
    <property type="match status" value="1"/>
</dbReference>
<gene>
    <name evidence="2" type="ORF">NMP03_14350</name>
</gene>
<proteinExistence type="predicted"/>
<dbReference type="EMBL" id="CP101740">
    <property type="protein sequence ID" value="UUL82338.1"/>
    <property type="molecule type" value="Genomic_DNA"/>
</dbReference>
<dbReference type="InterPro" id="IPR000835">
    <property type="entry name" value="HTH_MarR-typ"/>
</dbReference>
<protein>
    <recommendedName>
        <fullName evidence="1">HTH marR-type domain-containing protein</fullName>
    </recommendedName>
</protein>
<reference evidence="2" key="1">
    <citation type="submission" date="2022-07" db="EMBL/GenBank/DDBJ databases">
        <title>Sphingomonas sp. nov., a novel bacterium isolated from the north slope of the Mount Everest.</title>
        <authorList>
            <person name="Cui X."/>
            <person name="Liu Y."/>
        </authorList>
    </citation>
    <scope>NUCLEOTIDE SEQUENCE</scope>
    <source>
        <strain evidence="2">S5-59</strain>
    </source>
</reference>
<dbReference type="RefSeq" id="WP_256506152.1">
    <property type="nucleotide sequence ID" value="NZ_CP101740.1"/>
</dbReference>
<dbReference type="SUPFAM" id="SSF46785">
    <property type="entry name" value="Winged helix' DNA-binding domain"/>
    <property type="match status" value="1"/>
</dbReference>
<dbReference type="PROSITE" id="PS50995">
    <property type="entry name" value="HTH_MARR_2"/>
    <property type="match status" value="1"/>
</dbReference>
<dbReference type="Proteomes" id="UP001058533">
    <property type="component" value="Chromosome"/>
</dbReference>
<organism evidence="2 3">
    <name type="scientific">Sphingomonas qomolangmaensis</name>
    <dbReference type="NCBI Taxonomy" id="2918765"/>
    <lineage>
        <taxon>Bacteria</taxon>
        <taxon>Pseudomonadati</taxon>
        <taxon>Pseudomonadota</taxon>
        <taxon>Alphaproteobacteria</taxon>
        <taxon>Sphingomonadales</taxon>
        <taxon>Sphingomonadaceae</taxon>
        <taxon>Sphingomonas</taxon>
    </lineage>
</organism>
<sequence length="138" mass="15079">MPKETAREVATCGTTPASTDLTLLARKLYDFGQRRSKFFPAELLGEPAWYILLDLYASAGEGRAISVTSASVASGAPTTTGLRMVRMLEDKGLVCRGQVHTDRRRSDVRLTPAGRNAVEQSLRELRPMLGHVLHSAHS</sequence>
<name>A0ABY5L9S0_9SPHN</name>
<dbReference type="InterPro" id="IPR036388">
    <property type="entry name" value="WH-like_DNA-bd_sf"/>
</dbReference>
<feature type="domain" description="HTH marR-type" evidence="1">
    <location>
        <begin position="14"/>
        <end position="138"/>
    </location>
</feature>
<accession>A0ABY5L9S0</accession>
<evidence type="ECO:0000313" key="3">
    <source>
        <dbReference type="Proteomes" id="UP001058533"/>
    </source>
</evidence>
<evidence type="ECO:0000313" key="2">
    <source>
        <dbReference type="EMBL" id="UUL82338.1"/>
    </source>
</evidence>